<feature type="modified residue" description="4-aspartylphosphate" evidence="6">
    <location>
        <position position="51"/>
    </location>
</feature>
<keyword evidence="4 7" id="KW-0238">DNA-binding</keyword>
<dbReference type="Pfam" id="PF00072">
    <property type="entry name" value="Response_reg"/>
    <property type="match status" value="1"/>
</dbReference>
<keyword evidence="1 6" id="KW-0597">Phosphoprotein</keyword>
<evidence type="ECO:0000256" key="4">
    <source>
        <dbReference type="ARBA" id="ARBA00023125"/>
    </source>
</evidence>
<gene>
    <name evidence="10" type="ORF">WAX78_02235</name>
</gene>
<evidence type="ECO:0000256" key="7">
    <source>
        <dbReference type="PROSITE-ProRule" id="PRU01091"/>
    </source>
</evidence>
<dbReference type="Gene3D" id="1.10.10.10">
    <property type="entry name" value="Winged helix-like DNA-binding domain superfamily/Winged helix DNA-binding domain"/>
    <property type="match status" value="1"/>
</dbReference>
<organism evidence="10 11">
    <name type="scientific">Bacillus yunxiaonensis</name>
    <dbReference type="NCBI Taxonomy" id="3127665"/>
    <lineage>
        <taxon>Bacteria</taxon>
        <taxon>Bacillati</taxon>
        <taxon>Bacillota</taxon>
        <taxon>Bacilli</taxon>
        <taxon>Bacillales</taxon>
        <taxon>Bacillaceae</taxon>
        <taxon>Bacillus</taxon>
    </lineage>
</organism>
<dbReference type="InterPro" id="IPR001867">
    <property type="entry name" value="OmpR/PhoB-type_DNA-bd"/>
</dbReference>
<dbReference type="SMART" id="SM00448">
    <property type="entry name" value="REC"/>
    <property type="match status" value="1"/>
</dbReference>
<sequence>MKILIIEDDQPLLEGVMAVLQEEGYEIDCAVAGDEGLFMAKQNIYDAIILDIMLPEMNGFEIVKEVRAASVKTPILLLTAKDSVEDRVKGLDVGADDYLIKPFAVPELLARIRVLLREKGTIGEQNFSYGPIQLHIQEHDGYIDGNKLYLTTKEYELLEYFIRNKEQILIRDQIFSRIWGLDSDVGLGVVDVYVHHLRKKLNAFHDESFIHTVRGVGFIFKGNDQDV</sequence>
<name>A0ABU8FQQ1_9BACI</name>
<dbReference type="Pfam" id="PF00486">
    <property type="entry name" value="Trans_reg_C"/>
    <property type="match status" value="1"/>
</dbReference>
<dbReference type="SUPFAM" id="SSF52172">
    <property type="entry name" value="CheY-like"/>
    <property type="match status" value="1"/>
</dbReference>
<dbReference type="RefSeq" id="WP_336480669.1">
    <property type="nucleotide sequence ID" value="NZ_JBAWSV010000001.1"/>
</dbReference>
<evidence type="ECO:0000313" key="10">
    <source>
        <dbReference type="EMBL" id="MEI4828278.1"/>
    </source>
</evidence>
<dbReference type="PANTHER" id="PTHR48111:SF22">
    <property type="entry name" value="REGULATOR OF RPOS"/>
    <property type="match status" value="1"/>
</dbReference>
<dbReference type="InterPro" id="IPR039420">
    <property type="entry name" value="WalR-like"/>
</dbReference>
<dbReference type="CDD" id="cd00383">
    <property type="entry name" value="trans_reg_C"/>
    <property type="match status" value="1"/>
</dbReference>
<dbReference type="SMART" id="SM00862">
    <property type="entry name" value="Trans_reg_C"/>
    <property type="match status" value="1"/>
</dbReference>
<evidence type="ECO:0000256" key="2">
    <source>
        <dbReference type="ARBA" id="ARBA00023012"/>
    </source>
</evidence>
<accession>A0ABU8FQQ1</accession>
<evidence type="ECO:0000256" key="5">
    <source>
        <dbReference type="ARBA" id="ARBA00023163"/>
    </source>
</evidence>
<dbReference type="InterPro" id="IPR011006">
    <property type="entry name" value="CheY-like_superfamily"/>
</dbReference>
<keyword evidence="11" id="KW-1185">Reference proteome</keyword>
<dbReference type="EMBL" id="JBAWSV010000001">
    <property type="protein sequence ID" value="MEI4828278.1"/>
    <property type="molecule type" value="Genomic_DNA"/>
</dbReference>
<evidence type="ECO:0000259" key="8">
    <source>
        <dbReference type="PROSITE" id="PS50110"/>
    </source>
</evidence>
<reference evidence="10 11" key="1">
    <citation type="submission" date="2024-01" db="EMBL/GenBank/DDBJ databases">
        <title>Seven novel Bacillus-like species.</title>
        <authorList>
            <person name="Liu G."/>
        </authorList>
    </citation>
    <scope>NUCLEOTIDE SEQUENCE [LARGE SCALE GENOMIC DNA]</scope>
    <source>
        <strain evidence="10 11">FJAT-53711</strain>
    </source>
</reference>
<evidence type="ECO:0000259" key="9">
    <source>
        <dbReference type="PROSITE" id="PS51755"/>
    </source>
</evidence>
<keyword evidence="5" id="KW-0804">Transcription</keyword>
<comment type="caution">
    <text evidence="10">The sequence shown here is derived from an EMBL/GenBank/DDBJ whole genome shotgun (WGS) entry which is preliminary data.</text>
</comment>
<protein>
    <submittedName>
        <fullName evidence="10">Response regulator transcription factor</fullName>
    </submittedName>
</protein>
<keyword evidence="2" id="KW-0902">Two-component regulatory system</keyword>
<feature type="domain" description="OmpR/PhoB-type" evidence="9">
    <location>
        <begin position="124"/>
        <end position="222"/>
    </location>
</feature>
<dbReference type="PANTHER" id="PTHR48111">
    <property type="entry name" value="REGULATOR OF RPOS"/>
    <property type="match status" value="1"/>
</dbReference>
<feature type="domain" description="Response regulatory" evidence="8">
    <location>
        <begin position="2"/>
        <end position="116"/>
    </location>
</feature>
<evidence type="ECO:0000256" key="1">
    <source>
        <dbReference type="ARBA" id="ARBA00022553"/>
    </source>
</evidence>
<dbReference type="Gene3D" id="3.40.50.2300">
    <property type="match status" value="1"/>
</dbReference>
<dbReference type="PROSITE" id="PS51755">
    <property type="entry name" value="OMPR_PHOB"/>
    <property type="match status" value="1"/>
</dbReference>
<keyword evidence="3" id="KW-0805">Transcription regulation</keyword>
<dbReference type="PROSITE" id="PS50110">
    <property type="entry name" value="RESPONSE_REGULATORY"/>
    <property type="match status" value="1"/>
</dbReference>
<dbReference type="Proteomes" id="UP001367922">
    <property type="component" value="Unassembled WGS sequence"/>
</dbReference>
<evidence type="ECO:0000256" key="3">
    <source>
        <dbReference type="ARBA" id="ARBA00023015"/>
    </source>
</evidence>
<dbReference type="InterPro" id="IPR001789">
    <property type="entry name" value="Sig_transdc_resp-reg_receiver"/>
</dbReference>
<feature type="DNA-binding region" description="OmpR/PhoB-type" evidence="7">
    <location>
        <begin position="124"/>
        <end position="222"/>
    </location>
</feature>
<evidence type="ECO:0000313" key="11">
    <source>
        <dbReference type="Proteomes" id="UP001367922"/>
    </source>
</evidence>
<dbReference type="InterPro" id="IPR036388">
    <property type="entry name" value="WH-like_DNA-bd_sf"/>
</dbReference>
<dbReference type="Gene3D" id="6.10.250.690">
    <property type="match status" value="1"/>
</dbReference>
<proteinExistence type="predicted"/>
<evidence type="ECO:0000256" key="6">
    <source>
        <dbReference type="PROSITE-ProRule" id="PRU00169"/>
    </source>
</evidence>